<keyword evidence="3 5" id="KW-0597">Phosphoprotein</keyword>
<dbReference type="GO" id="GO:0000155">
    <property type="term" value="F:phosphorelay sensor kinase activity"/>
    <property type="evidence" value="ECO:0007669"/>
    <property type="project" value="InterPro"/>
</dbReference>
<organism evidence="8 9">
    <name type="scientific">Neorhizobium alkalisoli</name>
    <dbReference type="NCBI Taxonomy" id="528178"/>
    <lineage>
        <taxon>Bacteria</taxon>
        <taxon>Pseudomonadati</taxon>
        <taxon>Pseudomonadota</taxon>
        <taxon>Alphaproteobacteria</taxon>
        <taxon>Hyphomicrobiales</taxon>
        <taxon>Rhizobiaceae</taxon>
        <taxon>Rhizobium/Agrobacterium group</taxon>
        <taxon>Neorhizobium</taxon>
    </lineage>
</organism>
<dbReference type="CDD" id="cd00082">
    <property type="entry name" value="HisKA"/>
    <property type="match status" value="1"/>
</dbReference>
<evidence type="ECO:0000256" key="1">
    <source>
        <dbReference type="ARBA" id="ARBA00000085"/>
    </source>
</evidence>
<dbReference type="PROSITE" id="PS50109">
    <property type="entry name" value="HIS_KIN"/>
    <property type="match status" value="1"/>
</dbReference>
<dbReference type="InterPro" id="IPR036890">
    <property type="entry name" value="HATPase_C_sf"/>
</dbReference>
<sequence length="591" mass="63747">MRDIAEIQERISEAFASSASVDVVETTVEQRVPPIGLGSEAKPASRSSIGGLLARIVQWRRSTPSARLQRDLKNAEAESAAKSRQIATVVHELRTPLNGILGMTHLFGQTRLTAEQQNYLSGIRQSGYALAQLVEDLLDYSTLEAGRFRLNTRAADLRQLIEGVVEMLAPRAHGKRIEIAATVSAEVPELLDIDPARLRQVLFNVVGNAVKFTTIGGVLVRVLLEESGMIAISVADTGPGMTPEEQIRIFGEYEQVGSAEARSEGTGLGLGIASRILSEFGGSLSVTSRKGTGSTFIIRFPLRLAEDAAAGDHDRSRALLRSRVLLLAPEGPAAIATVASIETLGGVCRHVSSPQNVQMLIDRAAAIGSPYTDLIVDHRLASEYACEPSHSALHRILLVNPEERASQPQDFFDAWLIRPLREKSLIDVLSGRLRGFGTRDAFADRAAPSAPPPKQEEKVDQEVGLDILLGEDDPVNAMLVSAILRKAGHRVRLMGDFPSLTGALGEAAADLVICDMHMPGGTIVDFLTHRAAVDVRDVPVVVLTGDSRGEARRKVIEHGACKVLQKPVDPGVLIEEVRLLGRTAVELKQAR</sequence>
<dbReference type="Gene3D" id="3.30.565.10">
    <property type="entry name" value="Histidine kinase-like ATPase, C-terminal domain"/>
    <property type="match status" value="1"/>
</dbReference>
<gene>
    <name evidence="8" type="ORF">FHW37_104350</name>
</gene>
<dbReference type="InterPro" id="IPR011006">
    <property type="entry name" value="CheY-like_superfamily"/>
</dbReference>
<proteinExistence type="predicted"/>
<dbReference type="RefSeq" id="WP_145638633.1">
    <property type="nucleotide sequence ID" value="NZ_VIWP01000004.1"/>
</dbReference>
<evidence type="ECO:0000256" key="5">
    <source>
        <dbReference type="PROSITE-ProRule" id="PRU00169"/>
    </source>
</evidence>
<protein>
    <recommendedName>
        <fullName evidence="2">histidine kinase</fullName>
        <ecNumber evidence="2">2.7.13.3</ecNumber>
    </recommendedName>
</protein>
<keyword evidence="8" id="KW-0418">Kinase</keyword>
<feature type="modified residue" description="4-aspartylphosphate" evidence="5">
    <location>
        <position position="515"/>
    </location>
</feature>
<dbReference type="PROSITE" id="PS50110">
    <property type="entry name" value="RESPONSE_REGULATORY"/>
    <property type="match status" value="1"/>
</dbReference>
<dbReference type="SUPFAM" id="SSF47384">
    <property type="entry name" value="Homodimeric domain of signal transducing histidine kinase"/>
    <property type="match status" value="1"/>
</dbReference>
<evidence type="ECO:0000256" key="3">
    <source>
        <dbReference type="ARBA" id="ARBA00022553"/>
    </source>
</evidence>
<feature type="domain" description="Response regulatory" evidence="7">
    <location>
        <begin position="466"/>
        <end position="581"/>
    </location>
</feature>
<dbReference type="SUPFAM" id="SSF55874">
    <property type="entry name" value="ATPase domain of HSP90 chaperone/DNA topoisomerase II/histidine kinase"/>
    <property type="match status" value="1"/>
</dbReference>
<dbReference type="AlphaFoldDB" id="A0A561QRW0"/>
<dbReference type="Pfam" id="PF00072">
    <property type="entry name" value="Response_reg"/>
    <property type="match status" value="1"/>
</dbReference>
<name>A0A561QRW0_9HYPH</name>
<dbReference type="InterPro" id="IPR004358">
    <property type="entry name" value="Sig_transdc_His_kin-like_C"/>
</dbReference>
<evidence type="ECO:0000259" key="6">
    <source>
        <dbReference type="PROSITE" id="PS50109"/>
    </source>
</evidence>
<dbReference type="InterPro" id="IPR003661">
    <property type="entry name" value="HisK_dim/P_dom"/>
</dbReference>
<comment type="catalytic activity">
    <reaction evidence="1">
        <text>ATP + protein L-histidine = ADP + protein N-phospho-L-histidine.</text>
        <dbReference type="EC" id="2.7.13.3"/>
    </reaction>
</comment>
<keyword evidence="8" id="KW-0808">Transferase</keyword>
<dbReference type="SMART" id="SM00387">
    <property type="entry name" value="HATPase_c"/>
    <property type="match status" value="1"/>
</dbReference>
<accession>A0A561QRW0</accession>
<evidence type="ECO:0000256" key="2">
    <source>
        <dbReference type="ARBA" id="ARBA00012438"/>
    </source>
</evidence>
<feature type="domain" description="Histidine kinase" evidence="6">
    <location>
        <begin position="88"/>
        <end position="304"/>
    </location>
</feature>
<dbReference type="Gene3D" id="1.10.287.130">
    <property type="match status" value="1"/>
</dbReference>
<dbReference type="PRINTS" id="PR00344">
    <property type="entry name" value="BCTRLSENSOR"/>
</dbReference>
<evidence type="ECO:0000259" key="7">
    <source>
        <dbReference type="PROSITE" id="PS50110"/>
    </source>
</evidence>
<keyword evidence="4" id="KW-0902">Two-component regulatory system</keyword>
<evidence type="ECO:0000313" key="9">
    <source>
        <dbReference type="Proteomes" id="UP000320653"/>
    </source>
</evidence>
<dbReference type="Pfam" id="PF02518">
    <property type="entry name" value="HATPase_c"/>
    <property type="match status" value="1"/>
</dbReference>
<dbReference type="InterPro" id="IPR001789">
    <property type="entry name" value="Sig_transdc_resp-reg_receiver"/>
</dbReference>
<dbReference type="SUPFAM" id="SSF52172">
    <property type="entry name" value="CheY-like"/>
    <property type="match status" value="1"/>
</dbReference>
<dbReference type="InterPro" id="IPR036097">
    <property type="entry name" value="HisK_dim/P_sf"/>
</dbReference>
<evidence type="ECO:0000313" key="8">
    <source>
        <dbReference type="EMBL" id="TWF53079.1"/>
    </source>
</evidence>
<dbReference type="Proteomes" id="UP000320653">
    <property type="component" value="Unassembled WGS sequence"/>
</dbReference>
<comment type="caution">
    <text evidence="8">The sequence shown here is derived from an EMBL/GenBank/DDBJ whole genome shotgun (WGS) entry which is preliminary data.</text>
</comment>
<dbReference type="Gene3D" id="3.40.50.2300">
    <property type="match status" value="1"/>
</dbReference>
<dbReference type="SMART" id="SM00448">
    <property type="entry name" value="REC"/>
    <property type="match status" value="1"/>
</dbReference>
<dbReference type="SMART" id="SM00388">
    <property type="entry name" value="HisKA"/>
    <property type="match status" value="1"/>
</dbReference>
<dbReference type="EC" id="2.7.13.3" evidence="2"/>
<dbReference type="EMBL" id="VIWP01000004">
    <property type="protein sequence ID" value="TWF53079.1"/>
    <property type="molecule type" value="Genomic_DNA"/>
</dbReference>
<keyword evidence="9" id="KW-1185">Reference proteome</keyword>
<dbReference type="PANTHER" id="PTHR45339">
    <property type="entry name" value="HYBRID SIGNAL TRANSDUCTION HISTIDINE KINASE J"/>
    <property type="match status" value="1"/>
</dbReference>
<dbReference type="OrthoDB" id="9801651at2"/>
<dbReference type="PANTHER" id="PTHR45339:SF1">
    <property type="entry name" value="HYBRID SIGNAL TRANSDUCTION HISTIDINE KINASE J"/>
    <property type="match status" value="1"/>
</dbReference>
<reference evidence="8 9" key="1">
    <citation type="submission" date="2019-06" db="EMBL/GenBank/DDBJ databases">
        <title>Sorghum-associated microbial communities from plants grown in Nebraska, USA.</title>
        <authorList>
            <person name="Schachtman D."/>
        </authorList>
    </citation>
    <scope>NUCLEOTIDE SEQUENCE [LARGE SCALE GENOMIC DNA]</scope>
    <source>
        <strain evidence="8 9">1225</strain>
    </source>
</reference>
<evidence type="ECO:0000256" key="4">
    <source>
        <dbReference type="ARBA" id="ARBA00023012"/>
    </source>
</evidence>
<dbReference type="InterPro" id="IPR003594">
    <property type="entry name" value="HATPase_dom"/>
</dbReference>
<dbReference type="Pfam" id="PF00512">
    <property type="entry name" value="HisKA"/>
    <property type="match status" value="1"/>
</dbReference>
<dbReference type="InterPro" id="IPR005467">
    <property type="entry name" value="His_kinase_dom"/>
</dbReference>